<proteinExistence type="predicted"/>
<evidence type="ECO:0000313" key="1">
    <source>
        <dbReference type="EMBL" id="KAG8006947.1"/>
    </source>
</evidence>
<accession>A0ACB7EXS8</accession>
<dbReference type="Proteomes" id="UP000805704">
    <property type="component" value="Chromosome 20"/>
</dbReference>
<protein>
    <submittedName>
        <fullName evidence="1">Uncharacterized protein</fullName>
    </submittedName>
</protein>
<name>A0ACB7EXS8_NIBAL</name>
<sequence>STNGATSPIFYSLQSGDVKDHRLLLHLAESFFAPLQCRVVPRHLALWHCGHNLFRLCAFCPPGHAQEALLMPLQPLTPPQWGRDSLCFLSPSNPRRTTLVHWR</sequence>
<evidence type="ECO:0000313" key="2">
    <source>
        <dbReference type="Proteomes" id="UP000805704"/>
    </source>
</evidence>
<keyword evidence="2" id="KW-1185">Reference proteome</keyword>
<feature type="non-terminal residue" evidence="1">
    <location>
        <position position="1"/>
    </location>
</feature>
<dbReference type="EMBL" id="CM024808">
    <property type="protein sequence ID" value="KAG8006947.1"/>
    <property type="molecule type" value="Genomic_DNA"/>
</dbReference>
<organism evidence="1 2">
    <name type="scientific">Nibea albiflora</name>
    <name type="common">Yellow drum</name>
    <name type="synonym">Corvina albiflora</name>
    <dbReference type="NCBI Taxonomy" id="240163"/>
    <lineage>
        <taxon>Eukaryota</taxon>
        <taxon>Metazoa</taxon>
        <taxon>Chordata</taxon>
        <taxon>Craniata</taxon>
        <taxon>Vertebrata</taxon>
        <taxon>Euteleostomi</taxon>
        <taxon>Actinopterygii</taxon>
        <taxon>Neopterygii</taxon>
        <taxon>Teleostei</taxon>
        <taxon>Neoteleostei</taxon>
        <taxon>Acanthomorphata</taxon>
        <taxon>Eupercaria</taxon>
        <taxon>Sciaenidae</taxon>
        <taxon>Nibea</taxon>
    </lineage>
</organism>
<gene>
    <name evidence="1" type="ORF">GBF38_023026</name>
</gene>
<comment type="caution">
    <text evidence="1">The sequence shown here is derived from an EMBL/GenBank/DDBJ whole genome shotgun (WGS) entry which is preliminary data.</text>
</comment>
<reference evidence="1" key="1">
    <citation type="submission" date="2020-04" db="EMBL/GenBank/DDBJ databases">
        <title>A chromosome-scale assembly and high-density genetic map of the yellow drum (Nibea albiflora) genome.</title>
        <authorList>
            <person name="Xu D."/>
            <person name="Zhang W."/>
            <person name="Chen R."/>
            <person name="Tan P."/>
            <person name="Wang L."/>
            <person name="Song H."/>
            <person name="Tian L."/>
            <person name="Zhu Q."/>
            <person name="Wang B."/>
        </authorList>
    </citation>
    <scope>NUCLEOTIDE SEQUENCE</scope>
    <source>
        <strain evidence="1">ZJHYS-2018</strain>
    </source>
</reference>